<keyword evidence="3" id="KW-1185">Reference proteome</keyword>
<dbReference type="EMBL" id="PVNG01000009">
    <property type="protein sequence ID" value="PRX64137.1"/>
    <property type="molecule type" value="Genomic_DNA"/>
</dbReference>
<protein>
    <submittedName>
        <fullName evidence="2">Uncharacterized protein</fullName>
    </submittedName>
</protein>
<feature type="region of interest" description="Disordered" evidence="1">
    <location>
        <begin position="1"/>
        <end position="24"/>
    </location>
</feature>
<dbReference type="Proteomes" id="UP000238312">
    <property type="component" value="Unassembled WGS sequence"/>
</dbReference>
<evidence type="ECO:0000313" key="3">
    <source>
        <dbReference type="Proteomes" id="UP000238312"/>
    </source>
</evidence>
<sequence length="197" mass="21568">MRTDGWSRSVTKVTHQDAPNDPPHDAVAPVAALADACRHFATHVRLLADQLGAVELSDDDVELVHHAVHQAFTAAGLAGALATGLQRHTGEQDCPHYNVLTDAEWAPLAENGRHERKAVYGCELQPGHAGAHAAHVQLLPGPDRFIWIRWDIRARELVTLPPCPAERADPDPDPRSPYGDEPAPCLLFEGHIGRHRY</sequence>
<organism evidence="2 3">
    <name type="scientific">Nonomuraea fuscirosea</name>
    <dbReference type="NCBI Taxonomy" id="1291556"/>
    <lineage>
        <taxon>Bacteria</taxon>
        <taxon>Bacillati</taxon>
        <taxon>Actinomycetota</taxon>
        <taxon>Actinomycetes</taxon>
        <taxon>Streptosporangiales</taxon>
        <taxon>Streptosporangiaceae</taxon>
        <taxon>Nonomuraea</taxon>
    </lineage>
</organism>
<comment type="caution">
    <text evidence="2">The sequence shown here is derived from an EMBL/GenBank/DDBJ whole genome shotgun (WGS) entry which is preliminary data.</text>
</comment>
<evidence type="ECO:0000256" key="1">
    <source>
        <dbReference type="SAM" id="MobiDB-lite"/>
    </source>
</evidence>
<feature type="compositionally biased region" description="Polar residues" evidence="1">
    <location>
        <begin position="1"/>
        <end position="13"/>
    </location>
</feature>
<reference evidence="2 3" key="1">
    <citation type="submission" date="2018-03" db="EMBL/GenBank/DDBJ databases">
        <title>Genomic Encyclopedia of Type Strains, Phase III (KMG-III): the genomes of soil and plant-associated and newly described type strains.</title>
        <authorList>
            <person name="Whitman W."/>
        </authorList>
    </citation>
    <scope>NUCLEOTIDE SEQUENCE [LARGE SCALE GENOMIC DNA]</scope>
    <source>
        <strain evidence="2 3">CGMCC 4.7104</strain>
    </source>
</reference>
<dbReference type="AlphaFoldDB" id="A0A2T0MY30"/>
<accession>A0A2T0MY30</accession>
<name>A0A2T0MY30_9ACTN</name>
<gene>
    <name evidence="2" type="ORF">B0I32_10965</name>
</gene>
<feature type="region of interest" description="Disordered" evidence="1">
    <location>
        <begin position="162"/>
        <end position="181"/>
    </location>
</feature>
<proteinExistence type="predicted"/>
<evidence type="ECO:0000313" key="2">
    <source>
        <dbReference type="EMBL" id="PRX64137.1"/>
    </source>
</evidence>